<accession>A0A6V8MDP1</accession>
<dbReference type="Proteomes" id="UP000556026">
    <property type="component" value="Unassembled WGS sequence"/>
</dbReference>
<dbReference type="Pfam" id="PF07963">
    <property type="entry name" value="N_methyl"/>
    <property type="match status" value="1"/>
</dbReference>
<evidence type="ECO:0008006" key="4">
    <source>
        <dbReference type="Google" id="ProtNLM"/>
    </source>
</evidence>
<proteinExistence type="predicted"/>
<keyword evidence="3" id="KW-1185">Reference proteome</keyword>
<protein>
    <recommendedName>
        <fullName evidence="4">Prepilin-type N-terminal cleavage/methylation domain-containing protein</fullName>
    </recommendedName>
</protein>
<keyword evidence="1" id="KW-0812">Transmembrane</keyword>
<dbReference type="NCBIfam" id="TIGR02532">
    <property type="entry name" value="IV_pilin_GFxxxE"/>
    <property type="match status" value="1"/>
</dbReference>
<dbReference type="RefSeq" id="WP_183352901.1">
    <property type="nucleotide sequence ID" value="NZ_BLXX01000001.1"/>
</dbReference>
<dbReference type="AlphaFoldDB" id="A0A6V8MDP1"/>
<dbReference type="EMBL" id="BLXX01000001">
    <property type="protein sequence ID" value="GFO58052.1"/>
    <property type="molecule type" value="Genomic_DNA"/>
</dbReference>
<evidence type="ECO:0000313" key="2">
    <source>
        <dbReference type="EMBL" id="GFO58052.1"/>
    </source>
</evidence>
<dbReference type="InterPro" id="IPR012902">
    <property type="entry name" value="N_methyl_site"/>
</dbReference>
<evidence type="ECO:0000256" key="1">
    <source>
        <dbReference type="SAM" id="Phobius"/>
    </source>
</evidence>
<name>A0A6V8MDP1_9BACT</name>
<reference evidence="3" key="1">
    <citation type="submission" date="2020-06" db="EMBL/GenBank/DDBJ databases">
        <title>Draft genomic sequence of Geomonas sp. Red330.</title>
        <authorList>
            <person name="Itoh H."/>
            <person name="Zhenxing X."/>
            <person name="Ushijima N."/>
            <person name="Masuda Y."/>
            <person name="Shiratori Y."/>
            <person name="Senoo K."/>
        </authorList>
    </citation>
    <scope>NUCLEOTIDE SEQUENCE [LARGE SCALE GENOMIC DNA]</scope>
    <source>
        <strain evidence="3">Red330</strain>
    </source>
</reference>
<comment type="caution">
    <text evidence="2">The sequence shown here is derived from an EMBL/GenBank/DDBJ whole genome shotgun (WGS) entry which is preliminary data.</text>
</comment>
<keyword evidence="1" id="KW-0472">Membrane</keyword>
<dbReference type="PROSITE" id="PS00409">
    <property type="entry name" value="PROKAR_NTER_METHYL"/>
    <property type="match status" value="1"/>
</dbReference>
<keyword evidence="1" id="KW-1133">Transmembrane helix</keyword>
<gene>
    <name evidence="2" type="ORF">GMST_03770</name>
</gene>
<evidence type="ECO:0000313" key="3">
    <source>
        <dbReference type="Proteomes" id="UP000556026"/>
    </source>
</evidence>
<feature type="transmembrane region" description="Helical" evidence="1">
    <location>
        <begin position="12"/>
        <end position="33"/>
    </location>
</feature>
<sequence length="137" mass="14738">MFLRAASGDEGGFTLIEFVVATLILSVGVLGLLKMVALSVSMNVTNKMRTSAVQIADQVLVKERATKGFSQYTSTNPSSPALVIPAFRGAGFSNYSVTESVSRYGTGGKQVRVIVTWHYKNKSYQHNLSTVVADDGK</sequence>
<organism evidence="2 3">
    <name type="scientific">Geomonas silvestris</name>
    <dbReference type="NCBI Taxonomy" id="2740184"/>
    <lineage>
        <taxon>Bacteria</taxon>
        <taxon>Pseudomonadati</taxon>
        <taxon>Thermodesulfobacteriota</taxon>
        <taxon>Desulfuromonadia</taxon>
        <taxon>Geobacterales</taxon>
        <taxon>Geobacteraceae</taxon>
        <taxon>Geomonas</taxon>
    </lineage>
</organism>